<proteinExistence type="predicted"/>
<dbReference type="RefSeq" id="WP_203703904.1">
    <property type="nucleotide sequence ID" value="NZ_BAAALU010000019.1"/>
</dbReference>
<sequence>MPYLTGIPDTMSTDSGGSRWDVREEPDAVYVRNSRVPHGEELRFTRDEWSELLQVIAAGGLPPYAEELGSGHVVKIAPPGRDKDALFFWLDEMGAFTHDVRTGKYGPIPASARSGVDQQATDPRWRS</sequence>
<reference evidence="3 4" key="1">
    <citation type="submission" date="2021-01" db="EMBL/GenBank/DDBJ databases">
        <title>Whole genome shotgun sequence of Asanoa iriomotensis NBRC 100142.</title>
        <authorList>
            <person name="Komaki H."/>
            <person name="Tamura T."/>
        </authorList>
    </citation>
    <scope>NUCLEOTIDE SEQUENCE [LARGE SCALE GENOMIC DNA]</scope>
    <source>
        <strain evidence="3 4">NBRC 100142</strain>
    </source>
</reference>
<dbReference type="Pfam" id="PF04149">
    <property type="entry name" value="DUF397"/>
    <property type="match status" value="1"/>
</dbReference>
<keyword evidence="4" id="KW-1185">Reference proteome</keyword>
<feature type="region of interest" description="Disordered" evidence="1">
    <location>
        <begin position="1"/>
        <end position="21"/>
    </location>
</feature>
<organism evidence="3 4">
    <name type="scientific">Asanoa iriomotensis</name>
    <dbReference type="NCBI Taxonomy" id="234613"/>
    <lineage>
        <taxon>Bacteria</taxon>
        <taxon>Bacillati</taxon>
        <taxon>Actinomycetota</taxon>
        <taxon>Actinomycetes</taxon>
        <taxon>Micromonosporales</taxon>
        <taxon>Micromonosporaceae</taxon>
        <taxon>Asanoa</taxon>
    </lineage>
</organism>
<evidence type="ECO:0000256" key="1">
    <source>
        <dbReference type="SAM" id="MobiDB-lite"/>
    </source>
</evidence>
<dbReference type="InterPro" id="IPR007278">
    <property type="entry name" value="DUF397"/>
</dbReference>
<evidence type="ECO:0000313" key="3">
    <source>
        <dbReference type="EMBL" id="GIF57625.1"/>
    </source>
</evidence>
<comment type="caution">
    <text evidence="3">The sequence shown here is derived from an EMBL/GenBank/DDBJ whole genome shotgun (WGS) entry which is preliminary data.</text>
</comment>
<name>A0ABQ4C5S6_9ACTN</name>
<gene>
    <name evidence="3" type="ORF">Air01nite_37200</name>
</gene>
<accession>A0ABQ4C5S6</accession>
<evidence type="ECO:0000313" key="4">
    <source>
        <dbReference type="Proteomes" id="UP000624325"/>
    </source>
</evidence>
<feature type="domain" description="DUF397" evidence="2">
    <location>
        <begin position="14"/>
        <end position="54"/>
    </location>
</feature>
<evidence type="ECO:0000259" key="2">
    <source>
        <dbReference type="Pfam" id="PF04149"/>
    </source>
</evidence>
<dbReference type="Proteomes" id="UP000624325">
    <property type="component" value="Unassembled WGS sequence"/>
</dbReference>
<feature type="region of interest" description="Disordered" evidence="1">
    <location>
        <begin position="104"/>
        <end position="127"/>
    </location>
</feature>
<protein>
    <recommendedName>
        <fullName evidence="2">DUF397 domain-containing protein</fullName>
    </recommendedName>
</protein>
<dbReference type="EMBL" id="BONC01000025">
    <property type="protein sequence ID" value="GIF57625.1"/>
    <property type="molecule type" value="Genomic_DNA"/>
</dbReference>